<name>A0A136WVY7_ECOLX</name>
<evidence type="ECO:0000313" key="1">
    <source>
        <dbReference type="EMBL" id="STM96174.1"/>
    </source>
</evidence>
<accession>A0A136WVY7</accession>
<proteinExistence type="predicted"/>
<evidence type="ECO:0000313" key="2">
    <source>
        <dbReference type="Proteomes" id="UP000255057"/>
    </source>
</evidence>
<reference evidence="1 2" key="1">
    <citation type="submission" date="2018-06" db="EMBL/GenBank/DDBJ databases">
        <authorList>
            <consortium name="Pathogen Informatics"/>
            <person name="Doyle S."/>
        </authorList>
    </citation>
    <scope>NUCLEOTIDE SEQUENCE [LARGE SCALE GENOMIC DNA]</scope>
    <source>
        <strain evidence="1 2">NCTC8960</strain>
    </source>
</reference>
<protein>
    <submittedName>
        <fullName evidence="1">K88 minor fimbrial protein FaeF</fullName>
    </submittedName>
</protein>
<dbReference type="Pfam" id="PF17547">
    <property type="entry name" value="DUF5462"/>
    <property type="match status" value="1"/>
</dbReference>
<dbReference type="AlphaFoldDB" id="A0A136WVY7"/>
<organism evidence="1 2">
    <name type="scientific">Escherichia coli</name>
    <dbReference type="NCBI Taxonomy" id="562"/>
    <lineage>
        <taxon>Bacteria</taxon>
        <taxon>Pseudomonadati</taxon>
        <taxon>Pseudomonadota</taxon>
        <taxon>Gammaproteobacteria</taxon>
        <taxon>Enterobacterales</taxon>
        <taxon>Enterobacteriaceae</taxon>
        <taxon>Escherichia</taxon>
    </lineage>
</organism>
<dbReference type="InterPro" id="IPR035191">
    <property type="entry name" value="FaeF"/>
</dbReference>
<dbReference type="EMBL" id="UGFO01000004">
    <property type="protein sequence ID" value="STM96174.1"/>
    <property type="molecule type" value="Genomic_DNA"/>
</dbReference>
<sequence>MKKKMMIAGLLFTAFGFQCVQANEYTEKTQYLGVVNGQVVGNSVVKVTRTPTDPVLYRSDDGTLPVQLRIRDAEVRPASGGMAYITVKQVLPDNQEARITLKTSLVVDGQKAVLNASQQGEDVLITVPDAQKQVELRSDVPADLEIPVNYRGNIQIALQVEGVN</sequence>
<dbReference type="RefSeq" id="WP_048227848.1">
    <property type="nucleotide sequence ID" value="NZ_BGDH01000044.1"/>
</dbReference>
<gene>
    <name evidence="1" type="ORF">NCTC8960_00290</name>
</gene>
<dbReference type="Proteomes" id="UP000255057">
    <property type="component" value="Unassembled WGS sequence"/>
</dbReference>